<dbReference type="AlphaFoldDB" id="A0A830HSN6"/>
<dbReference type="OrthoDB" id="309851at2759"/>
<feature type="region of interest" description="Disordered" evidence="2">
    <location>
        <begin position="1125"/>
        <end position="1216"/>
    </location>
</feature>
<feature type="region of interest" description="Disordered" evidence="2">
    <location>
        <begin position="112"/>
        <end position="134"/>
    </location>
</feature>
<feature type="region of interest" description="Disordered" evidence="2">
    <location>
        <begin position="311"/>
        <end position="335"/>
    </location>
</feature>
<dbReference type="PANTHER" id="PTHR46422">
    <property type="entry name" value="SERINE/THREONINE-PROTEIN PHOSPHATASE BSL3"/>
    <property type="match status" value="1"/>
</dbReference>
<reference evidence="4" key="1">
    <citation type="submission" date="2020-10" db="EMBL/GenBank/DDBJ databases">
        <title>Unveiling of a novel bifunctional photoreceptor, Dualchrome1, isolated from a cosmopolitan green alga.</title>
        <authorList>
            <person name="Suzuki S."/>
            <person name="Kawachi M."/>
        </authorList>
    </citation>
    <scope>NUCLEOTIDE SEQUENCE</scope>
    <source>
        <strain evidence="4">NIES 2893</strain>
    </source>
</reference>
<dbReference type="PRINTS" id="PR00114">
    <property type="entry name" value="STPHPHTASE"/>
</dbReference>
<dbReference type="PROSITE" id="PS00125">
    <property type="entry name" value="SER_THR_PHOSPHATASE"/>
    <property type="match status" value="1"/>
</dbReference>
<dbReference type="InterPro" id="IPR029052">
    <property type="entry name" value="Metallo-depent_PP-like"/>
</dbReference>
<keyword evidence="1" id="KW-0378">Hydrolase</keyword>
<feature type="region of interest" description="Disordered" evidence="2">
    <location>
        <begin position="589"/>
        <end position="647"/>
    </location>
</feature>
<dbReference type="SMART" id="SM00156">
    <property type="entry name" value="PP2Ac"/>
    <property type="match status" value="1"/>
</dbReference>
<feature type="compositionally biased region" description="Low complexity" evidence="2">
    <location>
        <begin position="713"/>
        <end position="739"/>
    </location>
</feature>
<evidence type="ECO:0000259" key="3">
    <source>
        <dbReference type="PROSITE" id="PS00125"/>
    </source>
</evidence>
<dbReference type="Pfam" id="PF24681">
    <property type="entry name" value="Kelch_KLHDC2_KLHL20_DRC7"/>
    <property type="match status" value="1"/>
</dbReference>
<dbReference type="SUPFAM" id="SSF117281">
    <property type="entry name" value="Kelch motif"/>
    <property type="match status" value="1"/>
</dbReference>
<feature type="compositionally biased region" description="Low complexity" evidence="2">
    <location>
        <begin position="445"/>
        <end position="460"/>
    </location>
</feature>
<evidence type="ECO:0000313" key="4">
    <source>
        <dbReference type="EMBL" id="GHP10122.1"/>
    </source>
</evidence>
<organism evidence="4 5">
    <name type="scientific">Pycnococcus provasolii</name>
    <dbReference type="NCBI Taxonomy" id="41880"/>
    <lineage>
        <taxon>Eukaryota</taxon>
        <taxon>Viridiplantae</taxon>
        <taxon>Chlorophyta</taxon>
        <taxon>Pseudoscourfieldiophyceae</taxon>
        <taxon>Pseudoscourfieldiales</taxon>
        <taxon>Pycnococcaceae</taxon>
        <taxon>Pycnococcus</taxon>
    </lineage>
</organism>
<comment type="catalytic activity">
    <reaction evidence="1">
        <text>O-phospho-L-threonyl-[protein] + H2O = L-threonyl-[protein] + phosphate</text>
        <dbReference type="Rhea" id="RHEA:47004"/>
        <dbReference type="Rhea" id="RHEA-COMP:11060"/>
        <dbReference type="Rhea" id="RHEA-COMP:11605"/>
        <dbReference type="ChEBI" id="CHEBI:15377"/>
        <dbReference type="ChEBI" id="CHEBI:30013"/>
        <dbReference type="ChEBI" id="CHEBI:43474"/>
        <dbReference type="ChEBI" id="CHEBI:61977"/>
        <dbReference type="EC" id="3.1.3.16"/>
    </reaction>
</comment>
<name>A0A830HSN6_9CHLO</name>
<keyword evidence="5" id="KW-1185">Reference proteome</keyword>
<sequence length="1216" mass="127109">MAAGTHAHSHAREDRPPPPPPTSSATTYTLTGAQEGRQARQPTNQHNPSQPPLAAPCLSPEALAVPRTLNATGDAPGPRCGHTLTTVAPAGPVVGAKLVLFGGATALEGGANANGAGGSSPGTPTTSGPASTGAGIRLAGATNDVHVFDVGTGALYMLGGDGALSERICTEALTRLDDTQTHTNENIQKQNKLCTLTYSGTWRLLRPEGEPPSARAAHAAASVGTMVVVHGGIGPAGLSGDDLHVLDVSNWDHPRWHRVVVPGQGPGARYAHCASLVAQRFLLVLGGNDGQRALGDVWALDTSQKPYRWMRVDHGPRPPPSGSGLGDDSAPTPVEPSARMYASTASRSDGLLLLCGGRDGNGKALGEAYGLARHRDGRWEWAHAPGAPPGPARYQHGCAFVGAKLHLVGGALGGGRVVDAAHAIASLDTAQGTWSSGDDDGAENGSTSASGATPAAASTGPRRCRHAVASAGSFVFAYGGLVSSTLLSDMIVLSDADGIPAATSLTETSVVRLLRPDASVIFANLGVNLASHAWAEWVAAAAVESVAPAAASSAEPPPNLQRLVAQSAEEAAVATRALNAAARDAPAATAKMEADAASAQESDAVPARPSPGLHPIRSMSFGSVLQAQRAAEQRTRGGALMGSAPGLESAMGGQTDAVRLYHRAVVVAAESDGELGGLVRQLSIDQFENESRRMSRGEPADSSISRGGISETPVGVSDSDSISSAASGAGSPAERGSPPSLFPPNANHGASPQTPALPLLRQPSVRMVHRVVLNTLLRPRELKEYAPMDRRFLLSADEFIELCEQVENIFREEPTVLEVGAPVKIFGDLHGQFGDLMRLFDEYGAPSLSGDITYIDYLFLGDYVDRGMYSLETIALLFALKIEYPQNIHMIRGNHEAKDINALFGFRMECIERFGASQGLSRGSSGGQLFEGGRDALEADEPLGAWGEDLYGSGSDDHGDMPYQGEGIRAWTRVNEVFDWMPLCANIEGKILCMHGGIGRWIESVEQIKSIKRPVGMEDGGQLLMDLLWSDPTSSDDIHGVQPSPRGPGLVTFGPDRVADFCEANNLQMIVRAHECVMDGFERFAGGKLITLFSATNYCGSANNAGAILVLGRDLVMVPKLIHPLPPQPKEDVMDMPAPRTADDPPTPLSGSPRNSSPFAPRVQGEGLPGLHPATGAIGTGAMLAPADTWMSRVNEERPPTPPRGRSNGNQGLAYI</sequence>
<evidence type="ECO:0000256" key="1">
    <source>
        <dbReference type="RuleBase" id="RU004273"/>
    </source>
</evidence>
<dbReference type="EC" id="3.1.3.16" evidence="1"/>
<dbReference type="Gene3D" id="3.60.21.10">
    <property type="match status" value="1"/>
</dbReference>
<feature type="compositionally biased region" description="Low complexity" evidence="2">
    <location>
        <begin position="121"/>
        <end position="134"/>
    </location>
</feature>
<feature type="compositionally biased region" description="Polar residues" evidence="2">
    <location>
        <begin position="1207"/>
        <end position="1216"/>
    </location>
</feature>
<dbReference type="EMBL" id="BNJQ01000028">
    <property type="protein sequence ID" value="GHP10122.1"/>
    <property type="molecule type" value="Genomic_DNA"/>
</dbReference>
<dbReference type="GO" id="GO:0004722">
    <property type="term" value="F:protein serine/threonine phosphatase activity"/>
    <property type="evidence" value="ECO:0007669"/>
    <property type="project" value="UniProtKB-EC"/>
</dbReference>
<comment type="caution">
    <text evidence="4">The sequence shown here is derived from an EMBL/GenBank/DDBJ whole genome shotgun (WGS) entry which is preliminary data.</text>
</comment>
<dbReference type="Pfam" id="PF00149">
    <property type="entry name" value="Metallophos"/>
    <property type="match status" value="1"/>
</dbReference>
<dbReference type="SUPFAM" id="SSF56300">
    <property type="entry name" value="Metallo-dependent phosphatases"/>
    <property type="match status" value="1"/>
</dbReference>
<dbReference type="InterPro" id="IPR006186">
    <property type="entry name" value="Ser/Thr-sp_prot-phosphatase"/>
</dbReference>
<evidence type="ECO:0000256" key="2">
    <source>
        <dbReference type="SAM" id="MobiDB-lite"/>
    </source>
</evidence>
<dbReference type="InterPro" id="IPR004843">
    <property type="entry name" value="Calcineurin-like_PHP"/>
</dbReference>
<gene>
    <name evidence="4" type="ORF">PPROV_000885500</name>
</gene>
<comment type="similarity">
    <text evidence="1">Belongs to the PPP phosphatase family.</text>
</comment>
<dbReference type="Gene3D" id="2.120.10.80">
    <property type="entry name" value="Kelch-type beta propeller"/>
    <property type="match status" value="2"/>
</dbReference>
<dbReference type="PANTHER" id="PTHR46422:SF4">
    <property type="entry name" value="SERINE_THREONINE-PROTEIN PHOSPHATASE BSL3"/>
    <property type="match status" value="1"/>
</dbReference>
<feature type="compositionally biased region" description="Low complexity" evidence="2">
    <location>
        <begin position="589"/>
        <end position="604"/>
    </location>
</feature>
<feature type="region of interest" description="Disordered" evidence="2">
    <location>
        <begin position="432"/>
        <end position="460"/>
    </location>
</feature>
<proteinExistence type="inferred from homology"/>
<feature type="domain" description="Serine/threonine specific protein phosphatases" evidence="3">
    <location>
        <begin position="891"/>
        <end position="896"/>
    </location>
</feature>
<dbReference type="InterPro" id="IPR015915">
    <property type="entry name" value="Kelch-typ_b-propeller"/>
</dbReference>
<feature type="region of interest" description="Disordered" evidence="2">
    <location>
        <begin position="1"/>
        <end position="57"/>
    </location>
</feature>
<protein>
    <recommendedName>
        <fullName evidence="1">Serine/threonine-protein phosphatase</fullName>
        <ecNumber evidence="1">3.1.3.16</ecNumber>
    </recommendedName>
</protein>
<feature type="compositionally biased region" description="Polar residues" evidence="2">
    <location>
        <begin position="1149"/>
        <end position="1158"/>
    </location>
</feature>
<accession>A0A830HSN6</accession>
<feature type="region of interest" description="Disordered" evidence="2">
    <location>
        <begin position="689"/>
        <end position="758"/>
    </location>
</feature>
<feature type="compositionally biased region" description="Basic and acidic residues" evidence="2">
    <location>
        <begin position="689"/>
        <end position="699"/>
    </location>
</feature>
<feature type="compositionally biased region" description="Polar residues" evidence="2">
    <location>
        <begin position="23"/>
        <end position="32"/>
    </location>
</feature>
<evidence type="ECO:0000313" key="5">
    <source>
        <dbReference type="Proteomes" id="UP000660262"/>
    </source>
</evidence>
<dbReference type="Proteomes" id="UP000660262">
    <property type="component" value="Unassembled WGS sequence"/>
</dbReference>